<evidence type="ECO:0000313" key="2">
    <source>
        <dbReference type="EMBL" id="BAS93825.1"/>
    </source>
</evidence>
<evidence type="ECO:0000313" key="3">
    <source>
        <dbReference type="Proteomes" id="UP000059680"/>
    </source>
</evidence>
<dbReference type="EMBL" id="AP014961">
    <property type="protein sequence ID" value="BAS93825.1"/>
    <property type="molecule type" value="Genomic_DNA"/>
</dbReference>
<dbReference type="InParanoid" id="A0A0N7KKP9"/>
<feature type="region of interest" description="Disordered" evidence="1">
    <location>
        <begin position="41"/>
        <end position="108"/>
    </location>
</feature>
<dbReference type="AlphaFoldDB" id="A0A0N7KKP9"/>
<protein>
    <submittedName>
        <fullName evidence="2">Os05g0388466 protein</fullName>
    </submittedName>
</protein>
<evidence type="ECO:0000256" key="1">
    <source>
        <dbReference type="SAM" id="MobiDB-lite"/>
    </source>
</evidence>
<proteinExistence type="predicted"/>
<reference evidence="2 3" key="3">
    <citation type="journal article" date="2013" name="Rice">
        <title>Improvement of the Oryza sativa Nipponbare reference genome using next generation sequence and optical map data.</title>
        <authorList>
            <person name="Kawahara Y."/>
            <person name="de la Bastide M."/>
            <person name="Hamilton J.P."/>
            <person name="Kanamori H."/>
            <person name="McCombie W.R."/>
            <person name="Ouyang S."/>
            <person name="Schwartz D.C."/>
            <person name="Tanaka T."/>
            <person name="Wu J."/>
            <person name="Zhou S."/>
            <person name="Childs K.L."/>
            <person name="Davidson R.M."/>
            <person name="Lin H."/>
            <person name="Quesada-Ocampo L."/>
            <person name="Vaillancourt B."/>
            <person name="Sakai H."/>
            <person name="Lee S.S."/>
            <person name="Kim J."/>
            <person name="Numa H."/>
            <person name="Itoh T."/>
            <person name="Buell C.R."/>
            <person name="Matsumoto T."/>
        </authorList>
    </citation>
    <scope>NUCLEOTIDE SEQUENCE [LARGE SCALE GENOMIC DNA]</scope>
    <source>
        <strain evidence="3">cv. Nipponbare</strain>
    </source>
</reference>
<organism evidence="2 3">
    <name type="scientific">Oryza sativa subsp. japonica</name>
    <name type="common">Rice</name>
    <dbReference type="NCBI Taxonomy" id="39947"/>
    <lineage>
        <taxon>Eukaryota</taxon>
        <taxon>Viridiplantae</taxon>
        <taxon>Streptophyta</taxon>
        <taxon>Embryophyta</taxon>
        <taxon>Tracheophyta</taxon>
        <taxon>Spermatophyta</taxon>
        <taxon>Magnoliopsida</taxon>
        <taxon>Liliopsida</taxon>
        <taxon>Poales</taxon>
        <taxon>Poaceae</taxon>
        <taxon>BOP clade</taxon>
        <taxon>Oryzoideae</taxon>
        <taxon>Oryzeae</taxon>
        <taxon>Oryzinae</taxon>
        <taxon>Oryza</taxon>
        <taxon>Oryza sativa</taxon>
    </lineage>
</organism>
<reference evidence="3" key="1">
    <citation type="journal article" date="2005" name="Nature">
        <title>The map-based sequence of the rice genome.</title>
        <authorList>
            <consortium name="International rice genome sequencing project (IRGSP)"/>
            <person name="Matsumoto T."/>
            <person name="Wu J."/>
            <person name="Kanamori H."/>
            <person name="Katayose Y."/>
            <person name="Fujisawa M."/>
            <person name="Namiki N."/>
            <person name="Mizuno H."/>
            <person name="Yamamoto K."/>
            <person name="Antonio B.A."/>
            <person name="Baba T."/>
            <person name="Sakata K."/>
            <person name="Nagamura Y."/>
            <person name="Aoki H."/>
            <person name="Arikawa K."/>
            <person name="Arita K."/>
            <person name="Bito T."/>
            <person name="Chiden Y."/>
            <person name="Fujitsuka N."/>
            <person name="Fukunaka R."/>
            <person name="Hamada M."/>
            <person name="Harada C."/>
            <person name="Hayashi A."/>
            <person name="Hijishita S."/>
            <person name="Honda M."/>
            <person name="Hosokawa S."/>
            <person name="Ichikawa Y."/>
            <person name="Idonuma A."/>
            <person name="Iijima M."/>
            <person name="Ikeda M."/>
            <person name="Ikeno M."/>
            <person name="Ito K."/>
            <person name="Ito S."/>
            <person name="Ito T."/>
            <person name="Ito Y."/>
            <person name="Ito Y."/>
            <person name="Iwabuchi A."/>
            <person name="Kamiya K."/>
            <person name="Karasawa W."/>
            <person name="Kurita K."/>
            <person name="Katagiri S."/>
            <person name="Kikuta A."/>
            <person name="Kobayashi H."/>
            <person name="Kobayashi N."/>
            <person name="Machita K."/>
            <person name="Maehara T."/>
            <person name="Masukawa M."/>
            <person name="Mizubayashi T."/>
            <person name="Mukai Y."/>
            <person name="Nagasaki H."/>
            <person name="Nagata Y."/>
            <person name="Naito S."/>
            <person name="Nakashima M."/>
            <person name="Nakama Y."/>
            <person name="Nakamichi Y."/>
            <person name="Nakamura M."/>
            <person name="Meguro A."/>
            <person name="Negishi M."/>
            <person name="Ohta I."/>
            <person name="Ohta T."/>
            <person name="Okamoto M."/>
            <person name="Ono N."/>
            <person name="Saji S."/>
            <person name="Sakaguchi M."/>
            <person name="Sakai K."/>
            <person name="Shibata M."/>
            <person name="Shimokawa T."/>
            <person name="Song J."/>
            <person name="Takazaki Y."/>
            <person name="Terasawa K."/>
            <person name="Tsugane M."/>
            <person name="Tsuji K."/>
            <person name="Ueda S."/>
            <person name="Waki K."/>
            <person name="Yamagata H."/>
            <person name="Yamamoto M."/>
            <person name="Yamamoto S."/>
            <person name="Yamane H."/>
            <person name="Yoshiki S."/>
            <person name="Yoshihara R."/>
            <person name="Yukawa K."/>
            <person name="Zhong H."/>
            <person name="Yano M."/>
            <person name="Yuan Q."/>
            <person name="Ouyang S."/>
            <person name="Liu J."/>
            <person name="Jones K.M."/>
            <person name="Gansberger K."/>
            <person name="Moffat K."/>
            <person name="Hill J."/>
            <person name="Bera J."/>
            <person name="Fadrosh D."/>
            <person name="Jin S."/>
            <person name="Johri S."/>
            <person name="Kim M."/>
            <person name="Overton L."/>
            <person name="Reardon M."/>
            <person name="Tsitrin T."/>
            <person name="Vuong H."/>
            <person name="Weaver B."/>
            <person name="Ciecko A."/>
            <person name="Tallon L."/>
            <person name="Jackson J."/>
            <person name="Pai G."/>
            <person name="Aken S.V."/>
            <person name="Utterback T."/>
            <person name="Reidmuller S."/>
            <person name="Feldblyum T."/>
            <person name="Hsiao J."/>
            <person name="Zismann V."/>
            <person name="Iobst S."/>
            <person name="de Vazeille A.R."/>
            <person name="Buell C.R."/>
            <person name="Ying K."/>
            <person name="Li Y."/>
            <person name="Lu T."/>
            <person name="Huang Y."/>
            <person name="Zhao Q."/>
            <person name="Feng Q."/>
            <person name="Zhang L."/>
            <person name="Zhu J."/>
            <person name="Weng Q."/>
            <person name="Mu J."/>
            <person name="Lu Y."/>
            <person name="Fan D."/>
            <person name="Liu Y."/>
            <person name="Guan J."/>
            <person name="Zhang Y."/>
            <person name="Yu S."/>
            <person name="Liu X."/>
            <person name="Zhang Y."/>
            <person name="Hong G."/>
            <person name="Han B."/>
            <person name="Choisne N."/>
            <person name="Demange N."/>
            <person name="Orjeda G."/>
            <person name="Samain S."/>
            <person name="Cattolico L."/>
            <person name="Pelletier E."/>
            <person name="Couloux A."/>
            <person name="Segurens B."/>
            <person name="Wincker P."/>
            <person name="D'Hont A."/>
            <person name="Scarpelli C."/>
            <person name="Weissenbach J."/>
            <person name="Salanoubat M."/>
            <person name="Quetier F."/>
            <person name="Yu Y."/>
            <person name="Kim H.R."/>
            <person name="Rambo T."/>
            <person name="Currie J."/>
            <person name="Collura K."/>
            <person name="Luo M."/>
            <person name="Yang T."/>
            <person name="Ammiraju J.S.S."/>
            <person name="Engler F."/>
            <person name="Soderlund C."/>
            <person name="Wing R.A."/>
            <person name="Palmer L.E."/>
            <person name="de la Bastide M."/>
            <person name="Spiegel L."/>
            <person name="Nascimento L."/>
            <person name="Zutavern T."/>
            <person name="O'Shaughnessy A."/>
            <person name="Dike S."/>
            <person name="Dedhia N."/>
            <person name="Preston R."/>
            <person name="Balija V."/>
            <person name="McCombie W.R."/>
            <person name="Chow T."/>
            <person name="Chen H."/>
            <person name="Chung M."/>
            <person name="Chen C."/>
            <person name="Shaw J."/>
            <person name="Wu H."/>
            <person name="Hsiao K."/>
            <person name="Chao Y."/>
            <person name="Chu M."/>
            <person name="Cheng C."/>
            <person name="Hour A."/>
            <person name="Lee P."/>
            <person name="Lin S."/>
            <person name="Lin Y."/>
            <person name="Liou J."/>
            <person name="Liu S."/>
            <person name="Hsing Y."/>
            <person name="Raghuvanshi S."/>
            <person name="Mohanty A."/>
            <person name="Bharti A.K."/>
            <person name="Gaur A."/>
            <person name="Gupta V."/>
            <person name="Kumar D."/>
            <person name="Ravi V."/>
            <person name="Vij S."/>
            <person name="Kapur A."/>
            <person name="Khurana P."/>
            <person name="Khurana P."/>
            <person name="Khurana J.P."/>
            <person name="Tyagi A.K."/>
            <person name="Gaikwad K."/>
            <person name="Singh A."/>
            <person name="Dalal V."/>
            <person name="Srivastava S."/>
            <person name="Dixit A."/>
            <person name="Pal A.K."/>
            <person name="Ghazi I.A."/>
            <person name="Yadav M."/>
            <person name="Pandit A."/>
            <person name="Bhargava A."/>
            <person name="Sureshbabu K."/>
            <person name="Batra K."/>
            <person name="Sharma T.R."/>
            <person name="Mohapatra T."/>
            <person name="Singh N.K."/>
            <person name="Messing J."/>
            <person name="Nelson A.B."/>
            <person name="Fuks G."/>
            <person name="Kavchok S."/>
            <person name="Keizer G."/>
            <person name="Linton E."/>
            <person name="Llaca V."/>
            <person name="Song R."/>
            <person name="Tanyolac B."/>
            <person name="Young S."/>
            <person name="Ho-Il K."/>
            <person name="Hahn J.H."/>
            <person name="Sangsakoo G."/>
            <person name="Vanavichit A."/>
            <person name="de Mattos Luiz.A.T."/>
            <person name="Zimmer P.D."/>
            <person name="Malone G."/>
            <person name="Dellagostin O."/>
            <person name="de Oliveira A.C."/>
            <person name="Bevan M."/>
            <person name="Bancroft I."/>
            <person name="Minx P."/>
            <person name="Cordum H."/>
            <person name="Wilson R."/>
            <person name="Cheng Z."/>
            <person name="Jin W."/>
            <person name="Jiang J."/>
            <person name="Leong S.A."/>
            <person name="Iwama H."/>
            <person name="Gojobori T."/>
            <person name="Itoh T."/>
            <person name="Niimura Y."/>
            <person name="Fujii Y."/>
            <person name="Habara T."/>
            <person name="Sakai H."/>
            <person name="Sato Y."/>
            <person name="Wilson G."/>
            <person name="Kumar K."/>
            <person name="McCouch S."/>
            <person name="Juretic N."/>
            <person name="Hoen D."/>
            <person name="Wright S."/>
            <person name="Bruskiewich R."/>
            <person name="Bureau T."/>
            <person name="Miyao A."/>
            <person name="Hirochika H."/>
            <person name="Nishikawa T."/>
            <person name="Kadowaki K."/>
            <person name="Sugiura M."/>
            <person name="Burr B."/>
            <person name="Sasaki T."/>
        </authorList>
    </citation>
    <scope>NUCLEOTIDE SEQUENCE [LARGE SCALE GENOMIC DNA]</scope>
    <source>
        <strain evidence="3">cv. Nipponbare</strain>
    </source>
</reference>
<feature type="compositionally biased region" description="Basic and acidic residues" evidence="1">
    <location>
        <begin position="93"/>
        <end position="108"/>
    </location>
</feature>
<feature type="compositionally biased region" description="Low complexity" evidence="1">
    <location>
        <begin position="74"/>
        <end position="84"/>
    </location>
</feature>
<accession>A0A0N7KKP9</accession>
<dbReference type="Proteomes" id="UP000059680">
    <property type="component" value="Chromosome 5"/>
</dbReference>
<keyword evidence="3" id="KW-1185">Reference proteome</keyword>
<name>A0A0N7KKP9_ORYSJ</name>
<sequence>MDTRSSNEESREKGELSCCGGRSLTRVASRSVDSERIVATATGREREEGAIDEEAATATVSNDEDGSSPSGTVAARAALTAAAAQPQRLGCPGEKRNRVRDWGMKDFG</sequence>
<reference evidence="2 3" key="2">
    <citation type="journal article" date="2013" name="Plant Cell Physiol.">
        <title>Rice Annotation Project Database (RAP-DB): an integrative and interactive database for rice genomics.</title>
        <authorList>
            <person name="Sakai H."/>
            <person name="Lee S.S."/>
            <person name="Tanaka T."/>
            <person name="Numa H."/>
            <person name="Kim J."/>
            <person name="Kawahara Y."/>
            <person name="Wakimoto H."/>
            <person name="Yang C.C."/>
            <person name="Iwamoto M."/>
            <person name="Abe T."/>
            <person name="Yamada Y."/>
            <person name="Muto A."/>
            <person name="Inokuchi H."/>
            <person name="Ikemura T."/>
            <person name="Matsumoto T."/>
            <person name="Sasaki T."/>
            <person name="Itoh T."/>
        </authorList>
    </citation>
    <scope>NUCLEOTIDE SEQUENCE [LARGE SCALE GENOMIC DNA]</scope>
    <source>
        <strain evidence="3">cv. Nipponbare</strain>
    </source>
</reference>
<gene>
    <name evidence="2" type="ordered locus">Os05g0388466</name>
    <name evidence="2" type="ORF">OSNPB_050388466</name>
</gene>
<dbReference type="PaxDb" id="39947-A0A0N7KKP9"/>